<keyword evidence="5" id="KW-0472">Membrane</keyword>
<dbReference type="Pfam" id="PF00512">
    <property type="entry name" value="HisKA"/>
    <property type="match status" value="1"/>
</dbReference>
<organism evidence="11 12">
    <name type="scientific">Bradyrhizobium algeriense</name>
    <dbReference type="NCBI Taxonomy" id="634784"/>
    <lineage>
        <taxon>Bacteria</taxon>
        <taxon>Pseudomonadati</taxon>
        <taxon>Pseudomonadota</taxon>
        <taxon>Alphaproteobacteria</taxon>
        <taxon>Hyphomicrobiales</taxon>
        <taxon>Nitrobacteraceae</taxon>
        <taxon>Bradyrhizobium</taxon>
    </lineage>
</organism>
<evidence type="ECO:0000259" key="6">
    <source>
        <dbReference type="PROSITE" id="PS50109"/>
    </source>
</evidence>
<dbReference type="InterPro" id="IPR005330">
    <property type="entry name" value="MHYT_dom"/>
</dbReference>
<dbReference type="PRINTS" id="PR00344">
    <property type="entry name" value="BCTRLSENSOR"/>
</dbReference>
<keyword evidence="3 4" id="KW-0597">Phosphoprotein</keyword>
<dbReference type="SUPFAM" id="SSF55874">
    <property type="entry name" value="ATPase domain of HSP90 chaperone/DNA topoisomerase II/histidine kinase"/>
    <property type="match status" value="1"/>
</dbReference>
<dbReference type="Pfam" id="PF03707">
    <property type="entry name" value="MHYT"/>
    <property type="match status" value="2"/>
</dbReference>
<dbReference type="Pfam" id="PF13426">
    <property type="entry name" value="PAS_9"/>
    <property type="match status" value="1"/>
</dbReference>
<feature type="domain" description="MHYT" evidence="10">
    <location>
        <begin position="65"/>
        <end position="251"/>
    </location>
</feature>
<feature type="transmembrane region" description="Helical" evidence="5">
    <location>
        <begin position="100"/>
        <end position="125"/>
    </location>
</feature>
<dbReference type="InterPro" id="IPR003594">
    <property type="entry name" value="HATPase_dom"/>
</dbReference>
<feature type="transmembrane region" description="Helical" evidence="5">
    <location>
        <begin position="197"/>
        <end position="218"/>
    </location>
</feature>
<dbReference type="Pfam" id="PF00072">
    <property type="entry name" value="Response_reg"/>
    <property type="match status" value="1"/>
</dbReference>
<evidence type="ECO:0000313" key="11">
    <source>
        <dbReference type="EMBL" id="MEH2553952.1"/>
    </source>
</evidence>
<dbReference type="SMART" id="SM00086">
    <property type="entry name" value="PAC"/>
    <property type="match status" value="1"/>
</dbReference>
<feature type="domain" description="PAS" evidence="8">
    <location>
        <begin position="309"/>
        <end position="350"/>
    </location>
</feature>
<dbReference type="CDD" id="cd00130">
    <property type="entry name" value="PAS"/>
    <property type="match status" value="1"/>
</dbReference>
<dbReference type="PROSITE" id="PS50112">
    <property type="entry name" value="PAS"/>
    <property type="match status" value="1"/>
</dbReference>
<sequence length="823" mass="88248">MKPLNNLADFDFAIRRFDPSRPGQAFRRTWPSTIRHRNNALLEKRCYSDVFNASSNGMHHHPGSHDPVLVALSVLIAALSSYTALDLATRMRAASGSASLGWLGAAAVAMGGGIWSMHFVAMLAFSLPGVDISYDPLLTLLSLALPILVAAAAFVVVSQRANALIVSGIAMGLAISGMHYTGMSAMRMAASIHYDPVWVVLSIAIAIGASIIALWLAFRTTNVLERISAGAVMGLAISGMHYAAMQGSSFIPTDAILGRAAHGAVGQAPLAFLVAGTTIVVLIIGLAAAVYDRASAERADREAEALRRSEEKFRLLVEGVADHAIFMLDSEGRIANWNLGAHRLIGYGDEIVGTHYAVLHTDEERASGIPDAVLLNARREGKSTGEGWRVRKDGSRFWAETTIRVVRNEQGEPIGFAKIVRDVTERRRAQEALERTRDALVISQKMETVGQLTGGVAHDFNNLLAVILGSLELAKKRLQPEDPRIHRLLDNAIQGALRGASLTQRMLAFARKQDLKPVVVDVPELVRGMAALLKFDPGIRVETRFPIELANVKVDANQLELAILNLAVNARDSIRAGGGVISISAREEHAIDGLAEGRYVALAVSDTGCGMDEKTLKHAQEPFFTTKGIGKGTGLGLSMVKGLAEQSGGVLLLKSHIGEGTTAEIWLPACQDEKVPVPHAAEPSRSASRGSRPISVLVVDDDLLVLDSIAAMLDDLGHAVIEARSGEEAVRLLPRMPKIDIVVTDYAMPGMNGLQLAEVVAAERPGTPVVLCTGYAELPSSTQPHLPRISKPFDQTALVAAIEEAMRVQADMRSVLTLHPKRA</sequence>
<dbReference type="Proteomes" id="UP001364224">
    <property type="component" value="Unassembled WGS sequence"/>
</dbReference>
<gene>
    <name evidence="11" type="ORF">V1286_001481</name>
</gene>
<dbReference type="InterPro" id="IPR035965">
    <property type="entry name" value="PAS-like_dom_sf"/>
</dbReference>
<dbReference type="InterPro" id="IPR005467">
    <property type="entry name" value="His_kinase_dom"/>
</dbReference>
<keyword evidence="5" id="KW-1133">Transmembrane helix</keyword>
<dbReference type="Pfam" id="PF02518">
    <property type="entry name" value="HATPase_c"/>
    <property type="match status" value="1"/>
</dbReference>
<evidence type="ECO:0000259" key="9">
    <source>
        <dbReference type="PROSITE" id="PS50113"/>
    </source>
</evidence>
<dbReference type="SMART" id="SM00388">
    <property type="entry name" value="HisKA"/>
    <property type="match status" value="1"/>
</dbReference>
<reference evidence="11 12" key="1">
    <citation type="submission" date="2024-02" db="EMBL/GenBank/DDBJ databases">
        <title>Adaptive strategies in a cosmopolitan and abundant soil bacterium.</title>
        <authorList>
            <person name="Carini P."/>
        </authorList>
    </citation>
    <scope>NUCLEOTIDE SEQUENCE [LARGE SCALE GENOMIC DNA]</scope>
    <source>
        <strain evidence="11 12">AZCC 1608</strain>
    </source>
</reference>
<dbReference type="InterPro" id="IPR011006">
    <property type="entry name" value="CheY-like_superfamily"/>
</dbReference>
<dbReference type="Gene3D" id="3.30.450.20">
    <property type="entry name" value="PAS domain"/>
    <property type="match status" value="1"/>
</dbReference>
<dbReference type="InterPro" id="IPR003661">
    <property type="entry name" value="HisK_dim/P_dom"/>
</dbReference>
<dbReference type="InterPro" id="IPR036890">
    <property type="entry name" value="HATPase_C_sf"/>
</dbReference>
<comment type="catalytic activity">
    <reaction evidence="1">
        <text>ATP + protein L-histidine = ADP + protein N-phospho-L-histidine.</text>
        <dbReference type="EC" id="2.7.13.3"/>
    </reaction>
</comment>
<name>A0ABU8B5Y6_9BRAD</name>
<dbReference type="EMBL" id="JAZHRV010000001">
    <property type="protein sequence ID" value="MEH2553952.1"/>
    <property type="molecule type" value="Genomic_DNA"/>
</dbReference>
<feature type="domain" description="Response regulatory" evidence="7">
    <location>
        <begin position="695"/>
        <end position="806"/>
    </location>
</feature>
<dbReference type="PROSITE" id="PS50110">
    <property type="entry name" value="RESPONSE_REGULATORY"/>
    <property type="match status" value="1"/>
</dbReference>
<protein>
    <recommendedName>
        <fullName evidence="2">histidine kinase</fullName>
        <ecNumber evidence="2">2.7.13.3</ecNumber>
    </recommendedName>
</protein>
<feature type="transmembrane region" description="Helical" evidence="5">
    <location>
        <begin position="164"/>
        <end position="185"/>
    </location>
</feature>
<dbReference type="PANTHER" id="PTHR43065:SF49">
    <property type="entry name" value="HISTIDINE KINASE"/>
    <property type="match status" value="1"/>
</dbReference>
<dbReference type="PROSITE" id="PS50924">
    <property type="entry name" value="MHYT"/>
    <property type="match status" value="1"/>
</dbReference>
<dbReference type="InterPro" id="IPR001610">
    <property type="entry name" value="PAC"/>
</dbReference>
<dbReference type="CDD" id="cd00082">
    <property type="entry name" value="HisKA"/>
    <property type="match status" value="1"/>
</dbReference>
<keyword evidence="12" id="KW-1185">Reference proteome</keyword>
<dbReference type="Gene3D" id="3.40.50.2300">
    <property type="match status" value="1"/>
</dbReference>
<evidence type="ECO:0000259" key="8">
    <source>
        <dbReference type="PROSITE" id="PS50112"/>
    </source>
</evidence>
<dbReference type="Gene3D" id="1.10.287.130">
    <property type="match status" value="1"/>
</dbReference>
<evidence type="ECO:0000256" key="3">
    <source>
        <dbReference type="ARBA" id="ARBA00022553"/>
    </source>
</evidence>
<dbReference type="Gene3D" id="3.30.565.10">
    <property type="entry name" value="Histidine kinase-like ATPase, C-terminal domain"/>
    <property type="match status" value="1"/>
</dbReference>
<evidence type="ECO:0000259" key="7">
    <source>
        <dbReference type="PROSITE" id="PS50110"/>
    </source>
</evidence>
<dbReference type="InterPro" id="IPR036097">
    <property type="entry name" value="HisK_dim/P_sf"/>
</dbReference>
<evidence type="ECO:0000256" key="5">
    <source>
        <dbReference type="PROSITE-ProRule" id="PRU00244"/>
    </source>
</evidence>
<evidence type="ECO:0000313" key="12">
    <source>
        <dbReference type="Proteomes" id="UP001364224"/>
    </source>
</evidence>
<dbReference type="PANTHER" id="PTHR43065">
    <property type="entry name" value="SENSOR HISTIDINE KINASE"/>
    <property type="match status" value="1"/>
</dbReference>
<keyword evidence="5" id="KW-0812">Transmembrane</keyword>
<dbReference type="PROSITE" id="PS50113">
    <property type="entry name" value="PAC"/>
    <property type="match status" value="1"/>
</dbReference>
<dbReference type="SUPFAM" id="SSF52172">
    <property type="entry name" value="CheY-like"/>
    <property type="match status" value="1"/>
</dbReference>
<evidence type="ECO:0000256" key="2">
    <source>
        <dbReference type="ARBA" id="ARBA00012438"/>
    </source>
</evidence>
<dbReference type="InterPro" id="IPR000700">
    <property type="entry name" value="PAS-assoc_C"/>
</dbReference>
<proteinExistence type="predicted"/>
<comment type="caution">
    <text evidence="11">The sequence shown here is derived from an EMBL/GenBank/DDBJ whole genome shotgun (WGS) entry which is preliminary data.</text>
</comment>
<dbReference type="PROSITE" id="PS50109">
    <property type="entry name" value="HIS_KIN"/>
    <property type="match status" value="1"/>
</dbReference>
<feature type="domain" description="Histidine kinase" evidence="6">
    <location>
        <begin position="455"/>
        <end position="671"/>
    </location>
</feature>
<dbReference type="NCBIfam" id="TIGR00229">
    <property type="entry name" value="sensory_box"/>
    <property type="match status" value="1"/>
</dbReference>
<feature type="domain" description="PAC" evidence="9">
    <location>
        <begin position="383"/>
        <end position="435"/>
    </location>
</feature>
<dbReference type="InterPro" id="IPR000014">
    <property type="entry name" value="PAS"/>
</dbReference>
<feature type="modified residue" description="4-aspartylphosphate" evidence="4">
    <location>
        <position position="745"/>
    </location>
</feature>
<dbReference type="SUPFAM" id="SSF47384">
    <property type="entry name" value="Homodimeric domain of signal transducing histidine kinase"/>
    <property type="match status" value="1"/>
</dbReference>
<dbReference type="SMART" id="SM00448">
    <property type="entry name" value="REC"/>
    <property type="match status" value="1"/>
</dbReference>
<feature type="transmembrane region" description="Helical" evidence="5">
    <location>
        <begin position="137"/>
        <end position="157"/>
    </location>
</feature>
<evidence type="ECO:0000256" key="1">
    <source>
        <dbReference type="ARBA" id="ARBA00000085"/>
    </source>
</evidence>
<accession>A0ABU8B5Y6</accession>
<dbReference type="RefSeq" id="WP_334478538.1">
    <property type="nucleotide sequence ID" value="NZ_JAZHRV010000001.1"/>
</dbReference>
<dbReference type="SUPFAM" id="SSF55785">
    <property type="entry name" value="PYP-like sensor domain (PAS domain)"/>
    <property type="match status" value="1"/>
</dbReference>
<dbReference type="InterPro" id="IPR001789">
    <property type="entry name" value="Sig_transdc_resp-reg_receiver"/>
</dbReference>
<dbReference type="InterPro" id="IPR004358">
    <property type="entry name" value="Sig_transdc_His_kin-like_C"/>
</dbReference>
<dbReference type="EC" id="2.7.13.3" evidence="2"/>
<evidence type="ECO:0000259" key="10">
    <source>
        <dbReference type="PROSITE" id="PS50924"/>
    </source>
</evidence>
<dbReference type="SMART" id="SM00387">
    <property type="entry name" value="HATPase_c"/>
    <property type="match status" value="1"/>
</dbReference>
<evidence type="ECO:0000256" key="4">
    <source>
        <dbReference type="PROSITE-ProRule" id="PRU00169"/>
    </source>
</evidence>
<feature type="transmembrane region" description="Helical" evidence="5">
    <location>
        <begin position="271"/>
        <end position="291"/>
    </location>
</feature>
<feature type="transmembrane region" description="Helical" evidence="5">
    <location>
        <begin position="68"/>
        <end position="88"/>
    </location>
</feature>